<comment type="cofactor">
    <cofactor evidence="1">
        <name>Zn(2+)</name>
        <dbReference type="ChEBI" id="CHEBI:29105"/>
    </cofactor>
</comment>
<dbReference type="PANTHER" id="PTHR11271">
    <property type="entry name" value="GUANINE DEAMINASE"/>
    <property type="match status" value="1"/>
</dbReference>
<dbReference type="InterPro" id="IPR010252">
    <property type="entry name" value="HutF"/>
</dbReference>
<dbReference type="EMBL" id="JALPRX010000111">
    <property type="protein sequence ID" value="MCK8787209.1"/>
    <property type="molecule type" value="Genomic_DNA"/>
</dbReference>
<evidence type="ECO:0000256" key="4">
    <source>
        <dbReference type="ARBA" id="ARBA00022833"/>
    </source>
</evidence>
<dbReference type="Proteomes" id="UP001139516">
    <property type="component" value="Unassembled WGS sequence"/>
</dbReference>
<dbReference type="InterPro" id="IPR032466">
    <property type="entry name" value="Metal_Hydrolase"/>
</dbReference>
<evidence type="ECO:0000256" key="2">
    <source>
        <dbReference type="ARBA" id="ARBA00022723"/>
    </source>
</evidence>
<dbReference type="Gene3D" id="3.20.20.140">
    <property type="entry name" value="Metal-dependent hydrolases"/>
    <property type="match status" value="1"/>
</dbReference>
<name>A0A9X1YB68_9PROT</name>
<keyword evidence="3 7" id="KW-0378">Hydrolase</keyword>
<feature type="domain" description="Amidohydrolase-related" evidence="5">
    <location>
        <begin position="50"/>
        <end position="403"/>
    </location>
</feature>
<dbReference type="NCBIfam" id="TIGR02022">
    <property type="entry name" value="hutF"/>
    <property type="match status" value="1"/>
</dbReference>
<dbReference type="AlphaFoldDB" id="A0A9X1YB68"/>
<keyword evidence="2" id="KW-0479">Metal-binding</keyword>
<dbReference type="PANTHER" id="PTHR11271:SF48">
    <property type="entry name" value="AMIDOHYDROLASE-RELATED DOMAIN-CONTAINING PROTEIN"/>
    <property type="match status" value="1"/>
</dbReference>
<evidence type="ECO:0000256" key="1">
    <source>
        <dbReference type="ARBA" id="ARBA00001947"/>
    </source>
</evidence>
<dbReference type="SUPFAM" id="SSF51556">
    <property type="entry name" value="Metallo-dependent hydrolases"/>
    <property type="match status" value="1"/>
</dbReference>
<gene>
    <name evidence="7" type="ORF">M0638_22815</name>
</gene>
<evidence type="ECO:0000313" key="8">
    <source>
        <dbReference type="Proteomes" id="UP001139516"/>
    </source>
</evidence>
<accession>A0A9X1YB68</accession>
<evidence type="ECO:0000313" key="7">
    <source>
        <dbReference type="EMBL" id="MCK8787209.1"/>
    </source>
</evidence>
<dbReference type="InterPro" id="IPR051607">
    <property type="entry name" value="Metallo-dep_hydrolases"/>
</dbReference>
<sequence>MTPALFARRALLPAGWASDVRIESDPHGTIVAVTPDSPARDDAERLSGSVIPGLPNLHSHAFQRAMAGGAERRSPPEARAADGGHDSFWTWRDTMYRFVGLLSPDDAEAVAAQLYVECLEAGYTAVAEFHYLHHAPDGRPYADRAEMALRHLEAARQAGIGITMLPSLYRHGGIFGREPAPGQRRFLNDLDGFSRIVQRVREAVEGDPQAGWGVAPHSLRAVTPTMLHALAGLDAPIHIHAAEQRREVAECVAATGARPVRWLLDHAPLDARWCLIHCTHMEPDEVRDLAATSAVAGLCPTTEASLGDGLFALPGWLAAGGMLGIGSDSQVSSSPREELRQLETGQRLALRQRSVATDAANPHPGRVLVEAALAGGARASGRPIGAIAPGMRCDLVELDISHPSLVGYADDALLDAWILGATGNATRNPVRSVHCGGARVVTQGRHVEAEAVASAFASVMRRLLTA</sequence>
<dbReference type="InterPro" id="IPR006680">
    <property type="entry name" value="Amidohydro-rel"/>
</dbReference>
<dbReference type="InterPro" id="IPR011059">
    <property type="entry name" value="Metal-dep_hydrolase_composite"/>
</dbReference>
<dbReference type="InterPro" id="IPR055156">
    <property type="entry name" value="HutF-like_N"/>
</dbReference>
<dbReference type="EC" id="3.5.3.13" evidence="7"/>
<evidence type="ECO:0000259" key="5">
    <source>
        <dbReference type="Pfam" id="PF01979"/>
    </source>
</evidence>
<dbReference type="RefSeq" id="WP_248669264.1">
    <property type="nucleotide sequence ID" value="NZ_JALPRX010000111.1"/>
</dbReference>
<dbReference type="NCBIfam" id="NF006684">
    <property type="entry name" value="PRK09229.1-5"/>
    <property type="match status" value="1"/>
</dbReference>
<dbReference type="GO" id="GO:0019239">
    <property type="term" value="F:deaminase activity"/>
    <property type="evidence" value="ECO:0007669"/>
    <property type="project" value="TreeGrafter"/>
</dbReference>
<protein>
    <submittedName>
        <fullName evidence="7">Formimidoylglutamate deiminase</fullName>
        <ecNumber evidence="7">3.5.3.13</ecNumber>
    </submittedName>
</protein>
<organism evidence="7 8">
    <name type="scientific">Roseomonas acroporae</name>
    <dbReference type="NCBI Taxonomy" id="2937791"/>
    <lineage>
        <taxon>Bacteria</taxon>
        <taxon>Pseudomonadati</taxon>
        <taxon>Pseudomonadota</taxon>
        <taxon>Alphaproteobacteria</taxon>
        <taxon>Acetobacterales</taxon>
        <taxon>Roseomonadaceae</taxon>
        <taxon>Roseomonas</taxon>
    </lineage>
</organism>
<keyword evidence="8" id="KW-1185">Reference proteome</keyword>
<reference evidence="7" key="1">
    <citation type="submission" date="2022-04" db="EMBL/GenBank/DDBJ databases">
        <title>Roseomonas acroporae sp. nov., isolated from coral Acropora digitifera.</title>
        <authorList>
            <person name="Sun H."/>
        </authorList>
    </citation>
    <scope>NUCLEOTIDE SEQUENCE</scope>
    <source>
        <strain evidence="7">NAR14</strain>
    </source>
</reference>
<dbReference type="GO" id="GO:0005829">
    <property type="term" value="C:cytosol"/>
    <property type="evidence" value="ECO:0007669"/>
    <property type="project" value="TreeGrafter"/>
</dbReference>
<dbReference type="Pfam" id="PF22429">
    <property type="entry name" value="HutF_N"/>
    <property type="match status" value="1"/>
</dbReference>
<evidence type="ECO:0000259" key="6">
    <source>
        <dbReference type="Pfam" id="PF22429"/>
    </source>
</evidence>
<dbReference type="SUPFAM" id="SSF51338">
    <property type="entry name" value="Composite domain of metallo-dependent hydrolases"/>
    <property type="match status" value="1"/>
</dbReference>
<dbReference type="NCBIfam" id="NF006681">
    <property type="entry name" value="PRK09229.1-2"/>
    <property type="match status" value="1"/>
</dbReference>
<dbReference type="GO" id="GO:0046872">
    <property type="term" value="F:metal ion binding"/>
    <property type="evidence" value="ECO:0007669"/>
    <property type="project" value="UniProtKB-KW"/>
</dbReference>
<keyword evidence="4" id="KW-0862">Zinc</keyword>
<dbReference type="Gene3D" id="2.30.40.10">
    <property type="entry name" value="Urease, subunit C, domain 1"/>
    <property type="match status" value="1"/>
</dbReference>
<evidence type="ECO:0000256" key="3">
    <source>
        <dbReference type="ARBA" id="ARBA00022801"/>
    </source>
</evidence>
<dbReference type="GO" id="GO:0050416">
    <property type="term" value="F:formimidoylglutamate deiminase activity"/>
    <property type="evidence" value="ECO:0007669"/>
    <property type="project" value="UniProtKB-EC"/>
</dbReference>
<dbReference type="Pfam" id="PF01979">
    <property type="entry name" value="Amidohydro_1"/>
    <property type="match status" value="1"/>
</dbReference>
<comment type="caution">
    <text evidence="7">The sequence shown here is derived from an EMBL/GenBank/DDBJ whole genome shotgun (WGS) entry which is preliminary data.</text>
</comment>
<feature type="domain" description="Formimidoylglutamate deiminase N-terminal" evidence="6">
    <location>
        <begin position="4"/>
        <end position="45"/>
    </location>
</feature>
<proteinExistence type="predicted"/>